<gene>
    <name evidence="2" type="ORF">Tco_0894274</name>
</gene>
<feature type="compositionally biased region" description="Basic and acidic residues" evidence="1">
    <location>
        <begin position="1"/>
        <end position="43"/>
    </location>
</feature>
<feature type="region of interest" description="Disordered" evidence="1">
    <location>
        <begin position="1"/>
        <end position="80"/>
    </location>
</feature>
<reference evidence="2" key="1">
    <citation type="journal article" date="2022" name="Int. J. Mol. Sci.">
        <title>Draft Genome of Tanacetum Coccineum: Genomic Comparison of Closely Related Tanacetum-Family Plants.</title>
        <authorList>
            <person name="Yamashiro T."/>
            <person name="Shiraishi A."/>
            <person name="Nakayama K."/>
            <person name="Satake H."/>
        </authorList>
    </citation>
    <scope>NUCLEOTIDE SEQUENCE</scope>
</reference>
<protein>
    <submittedName>
        <fullName evidence="2">Uncharacterized protein</fullName>
    </submittedName>
</protein>
<organism evidence="2 3">
    <name type="scientific">Tanacetum coccineum</name>
    <dbReference type="NCBI Taxonomy" id="301880"/>
    <lineage>
        <taxon>Eukaryota</taxon>
        <taxon>Viridiplantae</taxon>
        <taxon>Streptophyta</taxon>
        <taxon>Embryophyta</taxon>
        <taxon>Tracheophyta</taxon>
        <taxon>Spermatophyta</taxon>
        <taxon>Magnoliopsida</taxon>
        <taxon>eudicotyledons</taxon>
        <taxon>Gunneridae</taxon>
        <taxon>Pentapetalae</taxon>
        <taxon>asterids</taxon>
        <taxon>campanulids</taxon>
        <taxon>Asterales</taxon>
        <taxon>Asteraceae</taxon>
        <taxon>Asteroideae</taxon>
        <taxon>Anthemideae</taxon>
        <taxon>Anthemidinae</taxon>
        <taxon>Tanacetum</taxon>
    </lineage>
</organism>
<proteinExistence type="predicted"/>
<evidence type="ECO:0000313" key="2">
    <source>
        <dbReference type="EMBL" id="GJT24337.1"/>
    </source>
</evidence>
<dbReference type="Proteomes" id="UP001151760">
    <property type="component" value="Unassembled WGS sequence"/>
</dbReference>
<evidence type="ECO:0000256" key="1">
    <source>
        <dbReference type="SAM" id="MobiDB-lite"/>
    </source>
</evidence>
<dbReference type="EMBL" id="BQNB010014127">
    <property type="protein sequence ID" value="GJT24337.1"/>
    <property type="molecule type" value="Genomic_DNA"/>
</dbReference>
<keyword evidence="3" id="KW-1185">Reference proteome</keyword>
<feature type="compositionally biased region" description="Basic and acidic residues" evidence="1">
    <location>
        <begin position="57"/>
        <end position="73"/>
    </location>
</feature>
<evidence type="ECO:0000313" key="3">
    <source>
        <dbReference type="Proteomes" id="UP001151760"/>
    </source>
</evidence>
<name>A0ABQ5CCS7_9ASTR</name>
<comment type="caution">
    <text evidence="2">The sequence shown here is derived from an EMBL/GenBank/DDBJ whole genome shotgun (WGS) entry which is preliminary data.</text>
</comment>
<reference evidence="2" key="2">
    <citation type="submission" date="2022-01" db="EMBL/GenBank/DDBJ databases">
        <authorList>
            <person name="Yamashiro T."/>
            <person name="Shiraishi A."/>
            <person name="Satake H."/>
            <person name="Nakayama K."/>
        </authorList>
    </citation>
    <scope>NUCLEOTIDE SEQUENCE</scope>
</reference>
<sequence>MKTKNLVDHRWSKRRQDGKEPELICATKEKTSKSSGKSKEGSKYHHTSIGKSAQAEEPIHADEDLEEPAHQEFDIGFTEDQPVDETTQHHDWFQKPTKPLTPDLMDTPLDFSAFMMNQLKVDTLTPKLLAGPTFKLMKGSCKNLVELEYFLEEVYKATTDQLN</sequence>
<accession>A0ABQ5CCS7</accession>